<comment type="subcellular location">
    <subcellularLocation>
        <location evidence="1">Cell membrane</location>
        <topology evidence="1">Multi-pass membrane protein</topology>
    </subcellularLocation>
</comment>
<name>A0A4Q0P2S0_9FLAO</name>
<dbReference type="PANTHER" id="PTHR21716">
    <property type="entry name" value="TRANSMEMBRANE PROTEIN"/>
    <property type="match status" value="1"/>
</dbReference>
<feature type="transmembrane region" description="Helical" evidence="8">
    <location>
        <begin position="311"/>
        <end position="344"/>
    </location>
</feature>
<keyword evidence="7 8" id="KW-0472">Membrane</keyword>
<dbReference type="AlphaFoldDB" id="A0A4Q0P2S0"/>
<comment type="caution">
    <text evidence="9">The sequence shown here is derived from an EMBL/GenBank/DDBJ whole genome shotgun (WGS) entry which is preliminary data.</text>
</comment>
<dbReference type="GO" id="GO:0005886">
    <property type="term" value="C:plasma membrane"/>
    <property type="evidence" value="ECO:0007669"/>
    <property type="project" value="UniProtKB-SubCell"/>
</dbReference>
<feature type="transmembrane region" description="Helical" evidence="8">
    <location>
        <begin position="214"/>
        <end position="234"/>
    </location>
</feature>
<evidence type="ECO:0000256" key="4">
    <source>
        <dbReference type="ARBA" id="ARBA00022475"/>
    </source>
</evidence>
<keyword evidence="5 8" id="KW-0812">Transmembrane</keyword>
<dbReference type="Proteomes" id="UP000289238">
    <property type="component" value="Unassembled WGS sequence"/>
</dbReference>
<evidence type="ECO:0000256" key="3">
    <source>
        <dbReference type="ARBA" id="ARBA00022448"/>
    </source>
</evidence>
<reference evidence="9 10" key="1">
    <citation type="submission" date="2018-07" db="EMBL/GenBank/DDBJ databases">
        <title>Leeuwenhoekiella genomics.</title>
        <authorList>
            <person name="Tahon G."/>
            <person name="Willems A."/>
        </authorList>
    </citation>
    <scope>NUCLEOTIDE SEQUENCE [LARGE SCALE GENOMIC DNA]</scope>
    <source>
        <strain evidence="9 10">LMG 22550</strain>
    </source>
</reference>
<sequence length="366" mass="41032">MPFPFFIFKIKEISMYKKGILLKVTLIVLTSYFLILSLVEAQNFLAPLLTAFIMALIILPFVQKLEKKLSRSFAALIGTIVLFIFSLGIVLLISLQVQNFVKDLPQIKEKMEPKIEQLKSYATQNTFLSEDDFKSGKQDESVLNSSLESNKTAGYLTSITAFIGNYLLCFIYIYFLLCYRRKFKRFLIRIFPDEKEDQVRVILQKSISVAPQYMIGKLILMGILAVLYAIGLGISGIDNFILISLLASLLTLIPYIGNIIGILIAIALGYVTSGEISVLIGIIATFSIAQFVESYILEPYVVGDRVDLHPFVVILVVVIGNMMWGVIGMVIAIPLMAIISVVFLHIPLLRPYGILLSNNKFDDNES</sequence>
<dbReference type="Pfam" id="PF01594">
    <property type="entry name" value="AI-2E_transport"/>
    <property type="match status" value="1"/>
</dbReference>
<feature type="transmembrane region" description="Helical" evidence="8">
    <location>
        <begin position="44"/>
        <end position="62"/>
    </location>
</feature>
<accession>A0A4Q0P2S0</accession>
<evidence type="ECO:0000313" key="10">
    <source>
        <dbReference type="Proteomes" id="UP000289238"/>
    </source>
</evidence>
<feature type="transmembrane region" description="Helical" evidence="8">
    <location>
        <begin position="153"/>
        <end position="179"/>
    </location>
</feature>
<evidence type="ECO:0000256" key="7">
    <source>
        <dbReference type="ARBA" id="ARBA00023136"/>
    </source>
</evidence>
<keyword evidence="6 8" id="KW-1133">Transmembrane helix</keyword>
<evidence type="ECO:0000256" key="8">
    <source>
        <dbReference type="SAM" id="Phobius"/>
    </source>
</evidence>
<evidence type="ECO:0000313" key="9">
    <source>
        <dbReference type="EMBL" id="RXG20864.1"/>
    </source>
</evidence>
<gene>
    <name evidence="9" type="ORF">DSM00_2968</name>
</gene>
<keyword evidence="3" id="KW-0813">Transport</keyword>
<evidence type="ECO:0000256" key="2">
    <source>
        <dbReference type="ARBA" id="ARBA00009773"/>
    </source>
</evidence>
<feature type="transmembrane region" description="Helical" evidence="8">
    <location>
        <begin position="20"/>
        <end position="38"/>
    </location>
</feature>
<evidence type="ECO:0000256" key="1">
    <source>
        <dbReference type="ARBA" id="ARBA00004651"/>
    </source>
</evidence>
<keyword evidence="10" id="KW-1185">Reference proteome</keyword>
<dbReference type="InterPro" id="IPR002549">
    <property type="entry name" value="AI-2E-like"/>
</dbReference>
<feature type="transmembrane region" description="Helical" evidence="8">
    <location>
        <begin position="278"/>
        <end position="296"/>
    </location>
</feature>
<keyword evidence="4" id="KW-1003">Cell membrane</keyword>
<dbReference type="EMBL" id="QOVM01000007">
    <property type="protein sequence ID" value="RXG20864.1"/>
    <property type="molecule type" value="Genomic_DNA"/>
</dbReference>
<feature type="transmembrane region" description="Helical" evidence="8">
    <location>
        <begin position="74"/>
        <end position="95"/>
    </location>
</feature>
<proteinExistence type="inferred from homology"/>
<evidence type="ECO:0000256" key="6">
    <source>
        <dbReference type="ARBA" id="ARBA00022989"/>
    </source>
</evidence>
<comment type="similarity">
    <text evidence="2">Belongs to the autoinducer-2 exporter (AI-2E) (TC 2.A.86) family.</text>
</comment>
<dbReference type="PANTHER" id="PTHR21716:SF53">
    <property type="entry name" value="PERMEASE PERM-RELATED"/>
    <property type="match status" value="1"/>
</dbReference>
<evidence type="ECO:0000256" key="5">
    <source>
        <dbReference type="ARBA" id="ARBA00022692"/>
    </source>
</evidence>
<feature type="transmembrane region" description="Helical" evidence="8">
    <location>
        <begin position="240"/>
        <end position="271"/>
    </location>
</feature>
<protein>
    <submittedName>
        <fullName evidence="9">Putative PurR-regulated permease PerM</fullName>
    </submittedName>
</protein>
<organism evidence="9 10">
    <name type="scientific">Leeuwenhoekiella aequorea</name>
    <dbReference type="NCBI Taxonomy" id="283736"/>
    <lineage>
        <taxon>Bacteria</taxon>
        <taxon>Pseudomonadati</taxon>
        <taxon>Bacteroidota</taxon>
        <taxon>Flavobacteriia</taxon>
        <taxon>Flavobacteriales</taxon>
        <taxon>Flavobacteriaceae</taxon>
        <taxon>Leeuwenhoekiella</taxon>
    </lineage>
</organism>